<accession>A0A0R2BVP2</accession>
<dbReference type="Gene3D" id="1.10.260.40">
    <property type="entry name" value="lambda repressor-like DNA-binding domains"/>
    <property type="match status" value="1"/>
</dbReference>
<protein>
    <submittedName>
        <fullName evidence="6">PurR family transcriptional regulator</fullName>
    </submittedName>
</protein>
<keyword evidence="2" id="KW-0805">Transcription regulation</keyword>
<dbReference type="EMBL" id="AYYK01000003">
    <property type="protein sequence ID" value="KRM79603.1"/>
    <property type="molecule type" value="Genomic_DNA"/>
</dbReference>
<dbReference type="AlphaFoldDB" id="A0A0R2BVP2"/>
<proteinExistence type="predicted"/>
<evidence type="ECO:0000313" key="7">
    <source>
        <dbReference type="Proteomes" id="UP000051813"/>
    </source>
</evidence>
<evidence type="ECO:0000256" key="1">
    <source>
        <dbReference type="ARBA" id="ARBA00022491"/>
    </source>
</evidence>
<dbReference type="InterPro" id="IPR000843">
    <property type="entry name" value="HTH_LacI"/>
</dbReference>
<dbReference type="Proteomes" id="UP000051813">
    <property type="component" value="Unassembled WGS sequence"/>
</dbReference>
<dbReference type="InterPro" id="IPR046335">
    <property type="entry name" value="LacI/GalR-like_sensor"/>
</dbReference>
<dbReference type="RefSeq" id="WP_225733064.1">
    <property type="nucleotide sequence ID" value="NZ_AYYK01000003.1"/>
</dbReference>
<dbReference type="SUPFAM" id="SSF47413">
    <property type="entry name" value="lambda repressor-like DNA-binding domains"/>
    <property type="match status" value="1"/>
</dbReference>
<dbReference type="PROSITE" id="PS50932">
    <property type="entry name" value="HTH_LACI_2"/>
    <property type="match status" value="1"/>
</dbReference>
<comment type="caution">
    <text evidence="6">The sequence shown here is derived from an EMBL/GenBank/DDBJ whole genome shotgun (WGS) entry which is preliminary data.</text>
</comment>
<dbReference type="GO" id="GO:0003700">
    <property type="term" value="F:DNA-binding transcription factor activity"/>
    <property type="evidence" value="ECO:0007669"/>
    <property type="project" value="TreeGrafter"/>
</dbReference>
<evidence type="ECO:0000256" key="2">
    <source>
        <dbReference type="ARBA" id="ARBA00023015"/>
    </source>
</evidence>
<dbReference type="SUPFAM" id="SSF53822">
    <property type="entry name" value="Periplasmic binding protein-like I"/>
    <property type="match status" value="1"/>
</dbReference>
<keyword evidence="3" id="KW-0238">DNA-binding</keyword>
<keyword evidence="4" id="KW-0804">Transcription</keyword>
<dbReference type="PROSITE" id="PS00356">
    <property type="entry name" value="HTH_LACI_1"/>
    <property type="match status" value="1"/>
</dbReference>
<dbReference type="InterPro" id="IPR028082">
    <property type="entry name" value="Peripla_BP_I"/>
</dbReference>
<keyword evidence="1" id="KW-0678">Repressor</keyword>
<dbReference type="PANTHER" id="PTHR30146:SF148">
    <property type="entry name" value="HTH-TYPE TRANSCRIPTIONAL REPRESSOR PURR-RELATED"/>
    <property type="match status" value="1"/>
</dbReference>
<dbReference type="Gene3D" id="3.40.50.2300">
    <property type="match status" value="2"/>
</dbReference>
<dbReference type="GO" id="GO:0000976">
    <property type="term" value="F:transcription cis-regulatory region binding"/>
    <property type="evidence" value="ECO:0007669"/>
    <property type="project" value="TreeGrafter"/>
</dbReference>
<dbReference type="InterPro" id="IPR010982">
    <property type="entry name" value="Lambda_DNA-bd_dom_sf"/>
</dbReference>
<evidence type="ECO:0000256" key="3">
    <source>
        <dbReference type="ARBA" id="ARBA00023125"/>
    </source>
</evidence>
<evidence type="ECO:0000259" key="5">
    <source>
        <dbReference type="PROSITE" id="PS50932"/>
    </source>
</evidence>
<name>A0A0R2BVP2_9LACO</name>
<dbReference type="PANTHER" id="PTHR30146">
    <property type="entry name" value="LACI-RELATED TRANSCRIPTIONAL REPRESSOR"/>
    <property type="match status" value="1"/>
</dbReference>
<dbReference type="CDD" id="cd06267">
    <property type="entry name" value="PBP1_LacI_sugar_binding-like"/>
    <property type="match status" value="1"/>
</dbReference>
<feature type="domain" description="HTH lacI-type" evidence="5">
    <location>
        <begin position="1"/>
        <end position="55"/>
    </location>
</feature>
<sequence>MGIREIADKAGVSISTVSYALNGSSKVTEQTRERIKAIAKEMNYTPNLAGRMLKNQKTNIVGMYVSDFGGDFYSHVIDGIAQKLKENHYELIVGSGGSRSRSFIPQNLVDGAIVLDSNFPTDIITDYANSGHQIVVMDRELSIPNVRQVLLDDEMGAHQAVNALIESKVEHFILVTGPSDSRDSIIRMQTAIAEVEKSTGKPVIVISSNFTVEGGRKAAKSIASMGLDNVGIFALNDELAIGLYEVLPEYGLHPGKEVKIIGFDNDELGRYLTPPLTTIDYSKHHWGELAAETLLEMISSSGEPTDKLIQSKVIHRNSLGEKKLNDKNVKK</sequence>
<organism evidence="6 7">
    <name type="scientific">Lapidilactobacillus dextrinicus DSM 20335</name>
    <dbReference type="NCBI Taxonomy" id="1423738"/>
    <lineage>
        <taxon>Bacteria</taxon>
        <taxon>Bacillati</taxon>
        <taxon>Bacillota</taxon>
        <taxon>Bacilli</taxon>
        <taxon>Lactobacillales</taxon>
        <taxon>Lactobacillaceae</taxon>
        <taxon>Lapidilactobacillus</taxon>
    </lineage>
</organism>
<reference evidence="6 7" key="1">
    <citation type="journal article" date="2015" name="Genome Announc.">
        <title>Expanding the biotechnology potential of lactobacilli through comparative genomics of 213 strains and associated genera.</title>
        <authorList>
            <person name="Sun Z."/>
            <person name="Harris H.M."/>
            <person name="McCann A."/>
            <person name="Guo C."/>
            <person name="Argimon S."/>
            <person name="Zhang W."/>
            <person name="Yang X."/>
            <person name="Jeffery I.B."/>
            <person name="Cooney J.C."/>
            <person name="Kagawa T.F."/>
            <person name="Liu W."/>
            <person name="Song Y."/>
            <person name="Salvetti E."/>
            <person name="Wrobel A."/>
            <person name="Rasinkangas P."/>
            <person name="Parkhill J."/>
            <person name="Rea M.C."/>
            <person name="O'Sullivan O."/>
            <person name="Ritari J."/>
            <person name="Douillard F.P."/>
            <person name="Paul Ross R."/>
            <person name="Yang R."/>
            <person name="Briner A.E."/>
            <person name="Felis G.E."/>
            <person name="de Vos W.M."/>
            <person name="Barrangou R."/>
            <person name="Klaenhammer T.R."/>
            <person name="Caufield P.W."/>
            <person name="Cui Y."/>
            <person name="Zhang H."/>
            <person name="O'Toole P.W."/>
        </authorList>
    </citation>
    <scope>NUCLEOTIDE SEQUENCE [LARGE SCALE GENOMIC DNA]</scope>
    <source>
        <strain evidence="6 7">DSM 20335</strain>
    </source>
</reference>
<dbReference type="Pfam" id="PF00356">
    <property type="entry name" value="LacI"/>
    <property type="match status" value="1"/>
</dbReference>
<dbReference type="CDD" id="cd01392">
    <property type="entry name" value="HTH_LacI"/>
    <property type="match status" value="1"/>
</dbReference>
<dbReference type="STRING" id="1423738.FC84_GL001072"/>
<dbReference type="Pfam" id="PF13377">
    <property type="entry name" value="Peripla_BP_3"/>
    <property type="match status" value="1"/>
</dbReference>
<gene>
    <name evidence="6" type="ORF">FC84_GL001072</name>
</gene>
<keyword evidence="7" id="KW-1185">Reference proteome</keyword>
<evidence type="ECO:0000256" key="4">
    <source>
        <dbReference type="ARBA" id="ARBA00023163"/>
    </source>
</evidence>
<dbReference type="SMART" id="SM00354">
    <property type="entry name" value="HTH_LACI"/>
    <property type="match status" value="1"/>
</dbReference>
<dbReference type="PATRIC" id="fig|1423738.3.peg.1085"/>
<evidence type="ECO:0000313" key="6">
    <source>
        <dbReference type="EMBL" id="KRM79603.1"/>
    </source>
</evidence>